<dbReference type="AlphaFoldDB" id="A0A4V3BV45"/>
<dbReference type="RefSeq" id="WP_112993165.1">
    <property type="nucleotide sequence ID" value="NZ_PTLZ01000005.1"/>
</dbReference>
<protein>
    <submittedName>
        <fullName evidence="5">Glutaredoxin</fullName>
    </submittedName>
</protein>
<dbReference type="SUPFAM" id="SSF52833">
    <property type="entry name" value="Thioredoxin-like"/>
    <property type="match status" value="1"/>
</dbReference>
<feature type="compositionally biased region" description="Low complexity" evidence="1">
    <location>
        <begin position="163"/>
        <end position="172"/>
    </location>
</feature>
<dbReference type="CDD" id="cd02976">
    <property type="entry name" value="NrdH"/>
    <property type="match status" value="1"/>
</dbReference>
<evidence type="ECO:0000313" key="6">
    <source>
        <dbReference type="Proteomes" id="UP000294737"/>
    </source>
</evidence>
<evidence type="ECO:0000259" key="3">
    <source>
        <dbReference type="Pfam" id="PF00462"/>
    </source>
</evidence>
<dbReference type="Pfam" id="PF00462">
    <property type="entry name" value="Glutaredoxin"/>
    <property type="match status" value="1"/>
</dbReference>
<dbReference type="InterPro" id="IPR002109">
    <property type="entry name" value="Glutaredoxin"/>
</dbReference>
<evidence type="ECO:0000313" key="5">
    <source>
        <dbReference type="EMBL" id="TDN89588.1"/>
    </source>
</evidence>
<reference evidence="5 6" key="1">
    <citation type="submission" date="2019-03" db="EMBL/GenBank/DDBJ databases">
        <title>Genomic Encyclopedia of Type Strains, Phase IV (KMG-IV): sequencing the most valuable type-strain genomes for metagenomic binning, comparative biology and taxonomic classification.</title>
        <authorList>
            <person name="Goeker M."/>
        </authorList>
    </citation>
    <scope>NUCLEOTIDE SEQUENCE [LARGE SCALE GENOMIC DNA]</scope>
    <source>
        <strain evidence="5 6">DSM 18555</strain>
    </source>
</reference>
<dbReference type="PROSITE" id="PS51354">
    <property type="entry name" value="GLUTAREDOXIN_2"/>
    <property type="match status" value="1"/>
</dbReference>
<dbReference type="OrthoDB" id="8794394at2"/>
<feature type="region of interest" description="Disordered" evidence="1">
    <location>
        <begin position="152"/>
        <end position="204"/>
    </location>
</feature>
<accession>A0A4V3BV45</accession>
<organism evidence="5 6">
    <name type="scientific">Herminiimonas fonticola</name>
    <dbReference type="NCBI Taxonomy" id="303380"/>
    <lineage>
        <taxon>Bacteria</taxon>
        <taxon>Pseudomonadati</taxon>
        <taxon>Pseudomonadota</taxon>
        <taxon>Betaproteobacteria</taxon>
        <taxon>Burkholderiales</taxon>
        <taxon>Oxalobacteraceae</taxon>
        <taxon>Herminiimonas</taxon>
    </lineage>
</organism>
<keyword evidence="2" id="KW-0732">Signal</keyword>
<name>A0A4V3BV45_9BURK</name>
<gene>
    <name evidence="5" type="ORF">EV677_1647</name>
</gene>
<comment type="caution">
    <text evidence="5">The sequence shown here is derived from an EMBL/GenBank/DDBJ whole genome shotgun (WGS) entry which is preliminary data.</text>
</comment>
<evidence type="ECO:0000256" key="2">
    <source>
        <dbReference type="SAM" id="SignalP"/>
    </source>
</evidence>
<evidence type="ECO:0000256" key="1">
    <source>
        <dbReference type="SAM" id="MobiDB-lite"/>
    </source>
</evidence>
<dbReference type="Pfam" id="PF13511">
    <property type="entry name" value="DUF4124"/>
    <property type="match status" value="1"/>
</dbReference>
<dbReference type="InterPro" id="IPR025392">
    <property type="entry name" value="DUF4124"/>
</dbReference>
<feature type="domain" description="DUF4124" evidence="4">
    <location>
        <begin position="13"/>
        <end position="59"/>
    </location>
</feature>
<proteinExistence type="predicted"/>
<dbReference type="EMBL" id="SNWF01000005">
    <property type="protein sequence ID" value="TDN89588.1"/>
    <property type="molecule type" value="Genomic_DNA"/>
</dbReference>
<feature type="signal peptide" evidence="2">
    <location>
        <begin position="1"/>
        <end position="22"/>
    </location>
</feature>
<dbReference type="InterPro" id="IPR036249">
    <property type="entry name" value="Thioredoxin-like_sf"/>
</dbReference>
<keyword evidence="6" id="KW-1185">Reference proteome</keyword>
<evidence type="ECO:0000259" key="4">
    <source>
        <dbReference type="Pfam" id="PF13511"/>
    </source>
</evidence>
<feature type="chain" id="PRO_5021012539" evidence="2">
    <location>
        <begin position="23"/>
        <end position="204"/>
    </location>
</feature>
<feature type="domain" description="Glutaredoxin" evidence="3">
    <location>
        <begin position="75"/>
        <end position="124"/>
    </location>
</feature>
<sequence length="204" mass="21671">MKKGLLPLSLVITLLLSGYAHAQLYKWVAPDGKITYSDTPPPSSVKKVEEKALATGPSTAGLPYELAQAVKNSPVTLYTTTKCEACTDARNLLNTRGVPYTEKTVNNNEEIARLKQVGGDKQLPFATIGSQKQTGFNSELWDSALTSAGYPASNQLPKSYRNPAPESAAPKPKAAEAKTADNTPPAPPTDTLPATGNAPPGFRF</sequence>
<dbReference type="Gene3D" id="3.40.30.10">
    <property type="entry name" value="Glutaredoxin"/>
    <property type="match status" value="1"/>
</dbReference>
<dbReference type="Proteomes" id="UP000294737">
    <property type="component" value="Unassembled WGS sequence"/>
</dbReference>